<sequence>MKPFSFCRADLVALPSGALLWPAQKLLTVSDLHLGKSERIARRSGQMLPPYETIDTLTRLQTDLDAHRPEHVICLGDSFDDLEAGAHMPENITDWITRLMAGRSWTWIEGNHDPGPLNLGGSHRAQQQIFPLTFRHIAEPAPASGEVSGHYHPKASLRTRGRSVTRPCFLYDQTRLILPAYGTYTGGLRTNAATLQSLMAQDSRAILIGASAVEIPMPRS</sequence>
<dbReference type="SUPFAM" id="SSF56300">
    <property type="entry name" value="Metallo-dependent phosphatases"/>
    <property type="match status" value="1"/>
</dbReference>
<dbReference type="EMBL" id="FQUV01000003">
    <property type="protein sequence ID" value="SHF01718.1"/>
    <property type="molecule type" value="Genomic_DNA"/>
</dbReference>
<dbReference type="NCBIfam" id="TIGR04123">
    <property type="entry name" value="P_estr_lig_assc"/>
    <property type="match status" value="1"/>
</dbReference>
<keyword evidence="3" id="KW-1185">Reference proteome</keyword>
<organism evidence="2 3">
    <name type="scientific">Litoreibacter ascidiaceicola</name>
    <dbReference type="NCBI Taxonomy" id="1486859"/>
    <lineage>
        <taxon>Bacteria</taxon>
        <taxon>Pseudomonadati</taxon>
        <taxon>Pseudomonadota</taxon>
        <taxon>Alphaproteobacteria</taxon>
        <taxon>Rhodobacterales</taxon>
        <taxon>Roseobacteraceae</taxon>
        <taxon>Litoreibacter</taxon>
    </lineage>
</organism>
<feature type="domain" description="Calcineurin-like phosphoesterase" evidence="1">
    <location>
        <begin position="26"/>
        <end position="122"/>
    </location>
</feature>
<evidence type="ECO:0000259" key="1">
    <source>
        <dbReference type="Pfam" id="PF00149"/>
    </source>
</evidence>
<reference evidence="3" key="1">
    <citation type="submission" date="2016-11" db="EMBL/GenBank/DDBJ databases">
        <authorList>
            <person name="Varghese N."/>
            <person name="Submissions S."/>
        </authorList>
    </citation>
    <scope>NUCLEOTIDE SEQUENCE [LARGE SCALE GENOMIC DNA]</scope>
    <source>
        <strain evidence="3">DSM 100566</strain>
    </source>
</reference>
<dbReference type="InterPro" id="IPR029052">
    <property type="entry name" value="Metallo-depent_PP-like"/>
</dbReference>
<gene>
    <name evidence="2" type="ORF">SAMN05444273_103448</name>
</gene>
<proteinExistence type="predicted"/>
<dbReference type="InterPro" id="IPR026336">
    <property type="entry name" value="PdeM-like"/>
</dbReference>
<protein>
    <submittedName>
        <fullName evidence="2">Putative phosphoesterase</fullName>
    </submittedName>
</protein>
<dbReference type="InterPro" id="IPR024173">
    <property type="entry name" value="Pesterase_MJ0037-like"/>
</dbReference>
<dbReference type="InterPro" id="IPR004843">
    <property type="entry name" value="Calcineurin-like_PHP"/>
</dbReference>
<name>A0A1M4Y7M4_9RHOB</name>
<dbReference type="Pfam" id="PF00149">
    <property type="entry name" value="Metallophos"/>
    <property type="match status" value="1"/>
</dbReference>
<dbReference type="GO" id="GO:0016787">
    <property type="term" value="F:hydrolase activity"/>
    <property type="evidence" value="ECO:0007669"/>
    <property type="project" value="InterPro"/>
</dbReference>
<dbReference type="PANTHER" id="PTHR39323:SF1">
    <property type="entry name" value="BLR1149 PROTEIN"/>
    <property type="match status" value="1"/>
</dbReference>
<dbReference type="OrthoDB" id="9795838at2"/>
<dbReference type="AlphaFoldDB" id="A0A1M4Y7M4"/>
<dbReference type="PANTHER" id="PTHR39323">
    <property type="entry name" value="BLR1149 PROTEIN"/>
    <property type="match status" value="1"/>
</dbReference>
<accession>A0A1M4Y7M4</accession>
<dbReference type="RefSeq" id="WP_073142707.1">
    <property type="nucleotide sequence ID" value="NZ_FQUV01000003.1"/>
</dbReference>
<dbReference type="STRING" id="1486859.SAMN05444273_103448"/>
<evidence type="ECO:0000313" key="2">
    <source>
        <dbReference type="EMBL" id="SHF01718.1"/>
    </source>
</evidence>
<dbReference type="Gene3D" id="3.60.21.10">
    <property type="match status" value="1"/>
</dbReference>
<dbReference type="Proteomes" id="UP000184144">
    <property type="component" value="Unassembled WGS sequence"/>
</dbReference>
<evidence type="ECO:0000313" key="3">
    <source>
        <dbReference type="Proteomes" id="UP000184144"/>
    </source>
</evidence>
<dbReference type="PIRSF" id="PIRSF000887">
    <property type="entry name" value="Pesterase_MJ0037"/>
    <property type="match status" value="1"/>
</dbReference>